<accession>A0ABU8HJC4</accession>
<protein>
    <submittedName>
        <fullName evidence="2">Spore cortex biosynthesis protein YabQ</fullName>
    </submittedName>
</protein>
<evidence type="ECO:0000313" key="3">
    <source>
        <dbReference type="Proteomes" id="UP001312865"/>
    </source>
</evidence>
<feature type="transmembrane region" description="Helical" evidence="1">
    <location>
        <begin position="39"/>
        <end position="62"/>
    </location>
</feature>
<feature type="transmembrane region" description="Helical" evidence="1">
    <location>
        <begin position="146"/>
        <end position="169"/>
    </location>
</feature>
<keyword evidence="3" id="KW-1185">Reference proteome</keyword>
<reference evidence="2 3" key="1">
    <citation type="journal article" date="2018" name="J. Microbiol.">
        <title>Bacillus spongiae sp. nov., isolated from sponge of Jeju Island.</title>
        <authorList>
            <person name="Lee G.E."/>
            <person name="Im W.T."/>
            <person name="Park J.S."/>
        </authorList>
    </citation>
    <scope>NUCLEOTIDE SEQUENCE [LARGE SCALE GENOMIC DNA]</scope>
    <source>
        <strain evidence="2 3">135PIL107-10</strain>
    </source>
</reference>
<keyword evidence="1" id="KW-1133">Transmembrane helix</keyword>
<dbReference type="InterPro" id="IPR019074">
    <property type="entry name" value="YabQ"/>
</dbReference>
<keyword evidence="1" id="KW-0472">Membrane</keyword>
<dbReference type="Proteomes" id="UP001312865">
    <property type="component" value="Unassembled WGS sequence"/>
</dbReference>
<feature type="transmembrane region" description="Helical" evidence="1">
    <location>
        <begin position="68"/>
        <end position="87"/>
    </location>
</feature>
<sequence length="209" mass="24670">MSLTTQFYTMIAMIGMGGVFGAALDTYHRFLKRPDRSRWIVFIHDVLFWVVQGLLIFYVLYVVNFGEVRFYIFLALFCGFSAYQALFKSYYVKMLEFTIKLVIAVYRFCRKMFQTLIIAPIRWIITVIIVVVIGLAKFIYRLMYGLLKLLIAVSKILLSPLSLLIKIIWKLIPKAIKKHLIIYYHKLAGVFEKSKNTMIKVINRWKRKK</sequence>
<evidence type="ECO:0000256" key="1">
    <source>
        <dbReference type="SAM" id="Phobius"/>
    </source>
</evidence>
<gene>
    <name evidence="2" type="primary">yabQ</name>
    <name evidence="2" type="ORF">WAK64_20970</name>
</gene>
<dbReference type="EMBL" id="JBBAXC010000028">
    <property type="protein sequence ID" value="MEI5909504.1"/>
    <property type="molecule type" value="Genomic_DNA"/>
</dbReference>
<dbReference type="NCBIfam" id="TIGR02893">
    <property type="entry name" value="spore_yabQ"/>
    <property type="match status" value="1"/>
</dbReference>
<name>A0ABU8HJC4_9BACI</name>
<proteinExistence type="predicted"/>
<dbReference type="RefSeq" id="WP_336588946.1">
    <property type="nucleotide sequence ID" value="NZ_JBBAXC010000028.1"/>
</dbReference>
<organism evidence="2 3">
    <name type="scientific">Bacillus spongiae</name>
    <dbReference type="NCBI Taxonomy" id="2683610"/>
    <lineage>
        <taxon>Bacteria</taxon>
        <taxon>Bacillati</taxon>
        <taxon>Bacillota</taxon>
        <taxon>Bacilli</taxon>
        <taxon>Bacillales</taxon>
        <taxon>Bacillaceae</taxon>
        <taxon>Bacillus</taxon>
    </lineage>
</organism>
<feature type="transmembrane region" description="Helical" evidence="1">
    <location>
        <begin position="6"/>
        <end position="27"/>
    </location>
</feature>
<comment type="caution">
    <text evidence="2">The sequence shown here is derived from an EMBL/GenBank/DDBJ whole genome shotgun (WGS) entry which is preliminary data.</text>
</comment>
<feature type="transmembrane region" description="Helical" evidence="1">
    <location>
        <begin position="116"/>
        <end position="140"/>
    </location>
</feature>
<evidence type="ECO:0000313" key="2">
    <source>
        <dbReference type="EMBL" id="MEI5909504.1"/>
    </source>
</evidence>
<dbReference type="Pfam" id="PF09578">
    <property type="entry name" value="Spore_YabQ"/>
    <property type="match status" value="1"/>
</dbReference>
<keyword evidence="1" id="KW-0812">Transmembrane</keyword>